<dbReference type="Pfam" id="PF13564">
    <property type="entry name" value="DoxX_2"/>
    <property type="match status" value="1"/>
</dbReference>
<keyword evidence="2 5" id="KW-0812">Transmembrane</keyword>
<evidence type="ECO:0000256" key="2">
    <source>
        <dbReference type="ARBA" id="ARBA00022692"/>
    </source>
</evidence>
<keyword evidence="3 5" id="KW-1133">Transmembrane helix</keyword>
<feature type="transmembrane region" description="Helical" evidence="5">
    <location>
        <begin position="45"/>
        <end position="63"/>
    </location>
</feature>
<evidence type="ECO:0000256" key="5">
    <source>
        <dbReference type="SAM" id="Phobius"/>
    </source>
</evidence>
<feature type="transmembrane region" description="Helical" evidence="5">
    <location>
        <begin position="101"/>
        <end position="119"/>
    </location>
</feature>
<reference evidence="6 7" key="1">
    <citation type="submission" date="2018-09" db="EMBL/GenBank/DDBJ databases">
        <title>Genome sequencing of Nocardioides immobilis CCTCC AB 2017083 for comparison to Nocardioides silvaticus.</title>
        <authorList>
            <person name="Li C."/>
            <person name="Wang G."/>
        </authorList>
    </citation>
    <scope>NUCLEOTIDE SEQUENCE [LARGE SCALE GENOMIC DNA]</scope>
    <source>
        <strain evidence="6 7">CCTCC AB 2017083</strain>
    </source>
</reference>
<protein>
    <submittedName>
        <fullName evidence="6">DoxX family protein</fullName>
    </submittedName>
</protein>
<name>A0A417XSC2_9ACTN</name>
<keyword evidence="7" id="KW-1185">Reference proteome</keyword>
<evidence type="ECO:0000256" key="4">
    <source>
        <dbReference type="ARBA" id="ARBA00023136"/>
    </source>
</evidence>
<accession>A0A417XSC2</accession>
<evidence type="ECO:0000313" key="6">
    <source>
        <dbReference type="EMBL" id="RHW23374.1"/>
    </source>
</evidence>
<evidence type="ECO:0000256" key="3">
    <source>
        <dbReference type="ARBA" id="ARBA00022989"/>
    </source>
</evidence>
<comment type="subcellular location">
    <subcellularLocation>
        <location evidence="1">Membrane</location>
        <topology evidence="1">Multi-pass membrane protein</topology>
    </subcellularLocation>
</comment>
<gene>
    <name evidence="6" type="ORF">D0Z08_29905</name>
</gene>
<dbReference type="Proteomes" id="UP000283644">
    <property type="component" value="Unassembled WGS sequence"/>
</dbReference>
<organism evidence="6 7">
    <name type="scientific">Nocardioides immobilis</name>
    <dbReference type="NCBI Taxonomy" id="2049295"/>
    <lineage>
        <taxon>Bacteria</taxon>
        <taxon>Bacillati</taxon>
        <taxon>Actinomycetota</taxon>
        <taxon>Actinomycetes</taxon>
        <taxon>Propionibacteriales</taxon>
        <taxon>Nocardioidaceae</taxon>
        <taxon>Nocardioides</taxon>
    </lineage>
</organism>
<evidence type="ECO:0000256" key="1">
    <source>
        <dbReference type="ARBA" id="ARBA00004141"/>
    </source>
</evidence>
<feature type="transmembrane region" description="Helical" evidence="5">
    <location>
        <begin position="6"/>
        <end position="24"/>
    </location>
</feature>
<comment type="caution">
    <text evidence="6">The sequence shown here is derived from an EMBL/GenBank/DDBJ whole genome shotgun (WGS) entry which is preliminary data.</text>
</comment>
<proteinExistence type="predicted"/>
<keyword evidence="4 5" id="KW-0472">Membrane</keyword>
<evidence type="ECO:0000313" key="7">
    <source>
        <dbReference type="Proteomes" id="UP000283644"/>
    </source>
</evidence>
<dbReference type="RefSeq" id="WP_118928941.1">
    <property type="nucleotide sequence ID" value="NZ_QXGH01000048.1"/>
</dbReference>
<dbReference type="AlphaFoldDB" id="A0A417XSC2"/>
<dbReference type="EMBL" id="QXGH01000048">
    <property type="protein sequence ID" value="RHW23374.1"/>
    <property type="molecule type" value="Genomic_DNA"/>
</dbReference>
<sequence length="124" mass="12617">MNTTLWVLQVLLAAVFLAAGLLKLSRPIDDLAPIVGDWVHHVPAPLVRTIAALEVAAAIGLVVPAAADVLPWLVGAAAAGLVLVMVGAVATHLKQGEVPKVGLNVGLAVLAGLVAWGRLGPFAF</sequence>
<feature type="transmembrane region" description="Helical" evidence="5">
    <location>
        <begin position="69"/>
        <end position="89"/>
    </location>
</feature>
<dbReference type="InterPro" id="IPR032808">
    <property type="entry name" value="DoxX"/>
</dbReference>
<dbReference type="GO" id="GO:0016020">
    <property type="term" value="C:membrane"/>
    <property type="evidence" value="ECO:0007669"/>
    <property type="project" value="UniProtKB-SubCell"/>
</dbReference>